<protein>
    <recommendedName>
        <fullName evidence="6">DegT/DnrJ/EryC1/StrS aminotransferase</fullName>
    </recommendedName>
</protein>
<feature type="modified residue" description="N6-(pyridoxal phosphate)lysine" evidence="2">
    <location>
        <position position="185"/>
    </location>
</feature>
<dbReference type="Gene3D" id="3.90.1150.10">
    <property type="entry name" value="Aspartate Aminotransferase, domain 1"/>
    <property type="match status" value="1"/>
</dbReference>
<proteinExistence type="inferred from homology"/>
<evidence type="ECO:0000256" key="1">
    <source>
        <dbReference type="PIRSR" id="PIRSR000390-1"/>
    </source>
</evidence>
<dbReference type="Pfam" id="PF01041">
    <property type="entry name" value="DegT_DnrJ_EryC1"/>
    <property type="match status" value="1"/>
</dbReference>
<dbReference type="InterPro" id="IPR015421">
    <property type="entry name" value="PyrdxlP-dep_Trfase_major"/>
</dbReference>
<dbReference type="PANTHER" id="PTHR30244">
    <property type="entry name" value="TRANSAMINASE"/>
    <property type="match status" value="1"/>
</dbReference>
<dbReference type="GO" id="GO:0008483">
    <property type="term" value="F:transaminase activity"/>
    <property type="evidence" value="ECO:0007669"/>
    <property type="project" value="TreeGrafter"/>
</dbReference>
<dbReference type="GO" id="GO:0030170">
    <property type="term" value="F:pyridoxal phosphate binding"/>
    <property type="evidence" value="ECO:0007669"/>
    <property type="project" value="TreeGrafter"/>
</dbReference>
<dbReference type="CDD" id="cd00616">
    <property type="entry name" value="AHBA_syn"/>
    <property type="match status" value="1"/>
</dbReference>
<dbReference type="AlphaFoldDB" id="A0A243ALI5"/>
<evidence type="ECO:0000256" key="3">
    <source>
        <dbReference type="RuleBase" id="RU004508"/>
    </source>
</evidence>
<dbReference type="Proteomes" id="UP000194860">
    <property type="component" value="Unassembled WGS sequence"/>
</dbReference>
<name>A0A243ALI5_BACTU</name>
<dbReference type="GO" id="GO:0000271">
    <property type="term" value="P:polysaccharide biosynthetic process"/>
    <property type="evidence" value="ECO:0007669"/>
    <property type="project" value="TreeGrafter"/>
</dbReference>
<comment type="similarity">
    <text evidence="3">Belongs to the DegT/DnrJ/EryC1 family.</text>
</comment>
<gene>
    <name evidence="4" type="ORF">BK732_05420</name>
</gene>
<comment type="caution">
    <text evidence="4">The sequence shown here is derived from an EMBL/GenBank/DDBJ whole genome shotgun (WGS) entry which is preliminary data.</text>
</comment>
<evidence type="ECO:0000256" key="2">
    <source>
        <dbReference type="PIRSR" id="PIRSR000390-2"/>
    </source>
</evidence>
<evidence type="ECO:0008006" key="6">
    <source>
        <dbReference type="Google" id="ProtNLM"/>
    </source>
</evidence>
<organism evidence="4 5">
    <name type="scientific">Bacillus thuringiensis serovar navarrensis</name>
    <dbReference type="NCBI Taxonomy" id="339658"/>
    <lineage>
        <taxon>Bacteria</taxon>
        <taxon>Bacillati</taxon>
        <taxon>Bacillota</taxon>
        <taxon>Bacilli</taxon>
        <taxon>Bacillales</taxon>
        <taxon>Bacillaceae</taxon>
        <taxon>Bacillus</taxon>
        <taxon>Bacillus cereus group</taxon>
    </lineage>
</organism>
<dbReference type="RefSeq" id="WP_088031215.1">
    <property type="nucleotide sequence ID" value="NZ_NFDG01000038.1"/>
</dbReference>
<dbReference type="PANTHER" id="PTHR30244:SF34">
    <property type="entry name" value="DTDP-4-AMINO-4,6-DIDEOXYGALACTOSE TRANSAMINASE"/>
    <property type="match status" value="1"/>
</dbReference>
<reference evidence="4 5" key="1">
    <citation type="submission" date="2016-10" db="EMBL/GenBank/DDBJ databases">
        <title>Comparative genomics of Bacillus thuringiensis reveals a path to pathogens against multiple invertebrate hosts.</title>
        <authorList>
            <person name="Zheng J."/>
            <person name="Gao Q."/>
            <person name="Liu H."/>
            <person name="Peng D."/>
            <person name="Ruan L."/>
            <person name="Sun M."/>
        </authorList>
    </citation>
    <scope>NUCLEOTIDE SEQUENCE [LARGE SCALE GENOMIC DNA]</scope>
    <source>
        <strain evidence="4">BGSC 4BM1</strain>
    </source>
</reference>
<evidence type="ECO:0000313" key="5">
    <source>
        <dbReference type="Proteomes" id="UP000194860"/>
    </source>
</evidence>
<keyword evidence="2 3" id="KW-0663">Pyridoxal phosphate</keyword>
<dbReference type="InterPro" id="IPR000653">
    <property type="entry name" value="DegT/StrS_aminotransferase"/>
</dbReference>
<feature type="active site" description="Proton acceptor" evidence="1">
    <location>
        <position position="185"/>
    </location>
</feature>
<dbReference type="InterPro" id="IPR015424">
    <property type="entry name" value="PyrdxlP-dep_Trfase"/>
</dbReference>
<dbReference type="Gene3D" id="3.40.640.10">
    <property type="entry name" value="Type I PLP-dependent aspartate aminotransferase-like (Major domain)"/>
    <property type="match status" value="1"/>
</dbReference>
<dbReference type="InterPro" id="IPR015422">
    <property type="entry name" value="PyrdxlP-dep_Trfase_small"/>
</dbReference>
<dbReference type="SUPFAM" id="SSF53383">
    <property type="entry name" value="PLP-dependent transferases"/>
    <property type="match status" value="1"/>
</dbReference>
<dbReference type="PIRSF" id="PIRSF000390">
    <property type="entry name" value="PLP_StrS"/>
    <property type="match status" value="1"/>
</dbReference>
<accession>A0A243ALI5</accession>
<sequence>MDWKIPLYDLTIGKEEISAITKVLKSQWISMGEETKKFEVLFSENLNISLPGLAVNSGTAALHTAMKILDIGPGDEVLVPSMTFVASANAVKMVGATPVFIDSTSHYDFNLDPEVIERKITSKTKAIIVVHYGGYSADMDRIMQIAHSYGIKVVEDVAHGPFVKTPKGSLGTIGDIGCFSFFSTKNITTGEGGMLVTSDSNLHERARLFRSHSMSVSSWEKHKGRPTTYDVKEVGMNYRTTDLASAIGIQQIYKYKENQKIREALASEYRINLRQIKDVTIPFESVSVSKSSHHIFPIILPGNINRDLVISKLKEEGIQTSVHYPPCHLFTLYRQTQGTKIGDCPIAEEISDRELTLPLHPNLNVSDIHRVCCVLEHTLKENI</sequence>
<dbReference type="EMBL" id="NFDG01000038">
    <property type="protein sequence ID" value="OTY26783.1"/>
    <property type="molecule type" value="Genomic_DNA"/>
</dbReference>
<evidence type="ECO:0000313" key="4">
    <source>
        <dbReference type="EMBL" id="OTY26783.1"/>
    </source>
</evidence>